<evidence type="ECO:0000313" key="2">
    <source>
        <dbReference type="EMBL" id="CAG7829498.1"/>
    </source>
</evidence>
<protein>
    <submittedName>
        <fullName evidence="2">Uncharacterized protein</fullName>
    </submittedName>
</protein>
<keyword evidence="1" id="KW-0812">Transmembrane</keyword>
<evidence type="ECO:0000313" key="3">
    <source>
        <dbReference type="Proteomes" id="UP000708208"/>
    </source>
</evidence>
<accession>A0A8J2PGW9</accession>
<keyword evidence="1" id="KW-0472">Membrane</keyword>
<organism evidence="2 3">
    <name type="scientific">Allacma fusca</name>
    <dbReference type="NCBI Taxonomy" id="39272"/>
    <lineage>
        <taxon>Eukaryota</taxon>
        <taxon>Metazoa</taxon>
        <taxon>Ecdysozoa</taxon>
        <taxon>Arthropoda</taxon>
        <taxon>Hexapoda</taxon>
        <taxon>Collembola</taxon>
        <taxon>Symphypleona</taxon>
        <taxon>Sminthuridae</taxon>
        <taxon>Allacma</taxon>
    </lineage>
</organism>
<comment type="caution">
    <text evidence="2">The sequence shown here is derived from an EMBL/GenBank/DDBJ whole genome shotgun (WGS) entry which is preliminary data.</text>
</comment>
<feature type="non-terminal residue" evidence="2">
    <location>
        <position position="41"/>
    </location>
</feature>
<keyword evidence="3" id="KW-1185">Reference proteome</keyword>
<keyword evidence="1" id="KW-1133">Transmembrane helix</keyword>
<dbReference type="AlphaFoldDB" id="A0A8J2PGW9"/>
<reference evidence="2" key="1">
    <citation type="submission" date="2021-06" db="EMBL/GenBank/DDBJ databases">
        <authorList>
            <person name="Hodson N. C."/>
            <person name="Mongue J. A."/>
            <person name="Jaron S. K."/>
        </authorList>
    </citation>
    <scope>NUCLEOTIDE SEQUENCE</scope>
</reference>
<name>A0A8J2PGW9_9HEXA</name>
<dbReference type="EMBL" id="CAJVCH010551734">
    <property type="protein sequence ID" value="CAG7829498.1"/>
    <property type="molecule type" value="Genomic_DNA"/>
</dbReference>
<evidence type="ECO:0000256" key="1">
    <source>
        <dbReference type="SAM" id="Phobius"/>
    </source>
</evidence>
<feature type="transmembrane region" description="Helical" evidence="1">
    <location>
        <begin position="20"/>
        <end position="40"/>
    </location>
</feature>
<gene>
    <name evidence="2" type="ORF">AFUS01_LOCUS39359</name>
</gene>
<dbReference type="Proteomes" id="UP000708208">
    <property type="component" value="Unassembled WGS sequence"/>
</dbReference>
<proteinExistence type="predicted"/>
<sequence length="41" mass="4511">FLGDTPAGKSTFDVLNKNLLPGNYICTLLQNLLLLLLLTYS</sequence>